<dbReference type="InterPro" id="IPR039425">
    <property type="entry name" value="RNA_pol_sigma-70-like"/>
</dbReference>
<evidence type="ECO:0000313" key="7">
    <source>
        <dbReference type="EMBL" id="RUT32787.1"/>
    </source>
</evidence>
<feature type="domain" description="RNA polymerase sigma-70 region 2" evidence="5">
    <location>
        <begin position="23"/>
        <end position="85"/>
    </location>
</feature>
<comment type="similarity">
    <text evidence="1">Belongs to the sigma-70 factor family. ECF subfamily.</text>
</comment>
<dbReference type="Pfam" id="PF08281">
    <property type="entry name" value="Sigma70_r4_2"/>
    <property type="match status" value="1"/>
</dbReference>
<evidence type="ECO:0000256" key="4">
    <source>
        <dbReference type="ARBA" id="ARBA00023163"/>
    </source>
</evidence>
<gene>
    <name evidence="7" type="ORF">EMQ25_06490</name>
</gene>
<dbReference type="CDD" id="cd06171">
    <property type="entry name" value="Sigma70_r4"/>
    <property type="match status" value="1"/>
</dbReference>
<keyword evidence="4" id="KW-0804">Transcription</keyword>
<keyword evidence="2" id="KW-0805">Transcription regulation</keyword>
<dbReference type="OrthoDB" id="9784272at2"/>
<organism evidence="7 8">
    <name type="scientific">Arsenicitalea aurantiaca</name>
    <dbReference type="NCBI Taxonomy" id="1783274"/>
    <lineage>
        <taxon>Bacteria</taxon>
        <taxon>Pseudomonadati</taxon>
        <taxon>Pseudomonadota</taxon>
        <taxon>Alphaproteobacteria</taxon>
        <taxon>Hyphomicrobiales</taxon>
        <taxon>Devosiaceae</taxon>
        <taxon>Arsenicitalea</taxon>
    </lineage>
</organism>
<evidence type="ECO:0000256" key="1">
    <source>
        <dbReference type="ARBA" id="ARBA00010641"/>
    </source>
</evidence>
<dbReference type="InterPro" id="IPR013249">
    <property type="entry name" value="RNA_pol_sigma70_r4_t2"/>
</dbReference>
<protein>
    <submittedName>
        <fullName evidence="7">RNA polymerase sigma factor</fullName>
    </submittedName>
</protein>
<evidence type="ECO:0000259" key="5">
    <source>
        <dbReference type="Pfam" id="PF04542"/>
    </source>
</evidence>
<evidence type="ECO:0000313" key="8">
    <source>
        <dbReference type="Proteomes" id="UP000281547"/>
    </source>
</evidence>
<evidence type="ECO:0000256" key="2">
    <source>
        <dbReference type="ARBA" id="ARBA00023015"/>
    </source>
</evidence>
<sequence length="185" mass="20897">MSAVGRREVRVSAEFERRFAPVSDRLYRYAFGLTRDRETASDLFHDAVLRAIGARDLPEADPAFRAWLFRIVRNLWIDGQRADRRRAGFDRELAEGEPAPARPGEHPVETGLVVREAFAMLSIEHQEVLALVDIGGFGYEETAQLLSIPKGTVMSRVSRARQCMFDLLAGDRVIPFPAQKSRNAR</sequence>
<dbReference type="SUPFAM" id="SSF88946">
    <property type="entry name" value="Sigma2 domain of RNA polymerase sigma factors"/>
    <property type="match status" value="1"/>
</dbReference>
<dbReference type="GO" id="GO:0016987">
    <property type="term" value="F:sigma factor activity"/>
    <property type="evidence" value="ECO:0007669"/>
    <property type="project" value="UniProtKB-KW"/>
</dbReference>
<evidence type="ECO:0000259" key="6">
    <source>
        <dbReference type="Pfam" id="PF08281"/>
    </source>
</evidence>
<dbReference type="InterPro" id="IPR013324">
    <property type="entry name" value="RNA_pol_sigma_r3/r4-like"/>
</dbReference>
<dbReference type="NCBIfam" id="TIGR02937">
    <property type="entry name" value="sigma70-ECF"/>
    <property type="match status" value="1"/>
</dbReference>
<keyword evidence="3" id="KW-0731">Sigma factor</keyword>
<dbReference type="InterPro" id="IPR014284">
    <property type="entry name" value="RNA_pol_sigma-70_dom"/>
</dbReference>
<dbReference type="GO" id="GO:0006352">
    <property type="term" value="P:DNA-templated transcription initiation"/>
    <property type="evidence" value="ECO:0007669"/>
    <property type="project" value="InterPro"/>
</dbReference>
<dbReference type="AlphaFoldDB" id="A0A433XF91"/>
<dbReference type="Proteomes" id="UP000281547">
    <property type="component" value="Unassembled WGS sequence"/>
</dbReference>
<dbReference type="GO" id="GO:0003677">
    <property type="term" value="F:DNA binding"/>
    <property type="evidence" value="ECO:0007669"/>
    <property type="project" value="InterPro"/>
</dbReference>
<dbReference type="Gene3D" id="1.10.1740.10">
    <property type="match status" value="1"/>
</dbReference>
<accession>A0A433XF91</accession>
<dbReference type="EMBL" id="RZNJ01000002">
    <property type="protein sequence ID" value="RUT32787.1"/>
    <property type="molecule type" value="Genomic_DNA"/>
</dbReference>
<dbReference type="InterPro" id="IPR036388">
    <property type="entry name" value="WH-like_DNA-bd_sf"/>
</dbReference>
<reference evidence="7 8" key="1">
    <citation type="journal article" date="2016" name="Int. J. Syst. Evol. Microbiol.">
        <title>Arsenicitalea aurantiaca gen. nov., sp. nov., a new member of the family Hyphomicrobiaceae, isolated from high-arsenic sediment.</title>
        <authorList>
            <person name="Mu Y."/>
            <person name="Zhou L."/>
            <person name="Zeng X.C."/>
            <person name="Liu L."/>
            <person name="Pan Y."/>
            <person name="Chen X."/>
            <person name="Wang J."/>
            <person name="Li S."/>
            <person name="Li W.J."/>
            <person name="Wang Y."/>
        </authorList>
    </citation>
    <scope>NUCLEOTIDE SEQUENCE [LARGE SCALE GENOMIC DNA]</scope>
    <source>
        <strain evidence="7 8">42-50</strain>
    </source>
</reference>
<feature type="domain" description="RNA polymerase sigma factor 70 region 4 type 2" evidence="6">
    <location>
        <begin position="114"/>
        <end position="164"/>
    </location>
</feature>
<name>A0A433XF91_9HYPH</name>
<dbReference type="PANTHER" id="PTHR43133">
    <property type="entry name" value="RNA POLYMERASE ECF-TYPE SIGMA FACTO"/>
    <property type="match status" value="1"/>
</dbReference>
<dbReference type="InterPro" id="IPR007627">
    <property type="entry name" value="RNA_pol_sigma70_r2"/>
</dbReference>
<dbReference type="InterPro" id="IPR013325">
    <property type="entry name" value="RNA_pol_sigma_r2"/>
</dbReference>
<evidence type="ECO:0000256" key="3">
    <source>
        <dbReference type="ARBA" id="ARBA00023082"/>
    </source>
</evidence>
<dbReference type="SUPFAM" id="SSF88659">
    <property type="entry name" value="Sigma3 and sigma4 domains of RNA polymerase sigma factors"/>
    <property type="match status" value="1"/>
</dbReference>
<comment type="caution">
    <text evidence="7">The sequence shown here is derived from an EMBL/GenBank/DDBJ whole genome shotgun (WGS) entry which is preliminary data.</text>
</comment>
<keyword evidence="8" id="KW-1185">Reference proteome</keyword>
<dbReference type="Pfam" id="PF04542">
    <property type="entry name" value="Sigma70_r2"/>
    <property type="match status" value="1"/>
</dbReference>
<proteinExistence type="inferred from homology"/>
<dbReference type="PANTHER" id="PTHR43133:SF25">
    <property type="entry name" value="RNA POLYMERASE SIGMA FACTOR RFAY-RELATED"/>
    <property type="match status" value="1"/>
</dbReference>
<dbReference type="Gene3D" id="1.10.10.10">
    <property type="entry name" value="Winged helix-like DNA-binding domain superfamily/Winged helix DNA-binding domain"/>
    <property type="match status" value="1"/>
</dbReference>